<sequence>MHTRITSIGNRIPLVASIAFHTRRKKELSINEQAVRPPMRQNLFHTWIGCESAQAKALRTYLLTECLANPKWIRASGYWRKGSAATHDSYDA</sequence>
<dbReference type="InterPro" id="IPR039261">
    <property type="entry name" value="FNR_nucleotide-bd"/>
</dbReference>
<geneLocation type="plasmid" evidence="2">
    <name>p1</name>
</geneLocation>
<dbReference type="AlphaFoldDB" id="A0AAU7LYA4"/>
<dbReference type="InterPro" id="IPR007037">
    <property type="entry name" value="SIP_rossman_dom"/>
</dbReference>
<protein>
    <submittedName>
        <fullName evidence="2">SIP domain-containing protein</fullName>
    </submittedName>
</protein>
<organism evidence="2">
    <name type="scientific">Polaromonas hydrogenivorans</name>
    <dbReference type="NCBI Taxonomy" id="335476"/>
    <lineage>
        <taxon>Bacteria</taxon>
        <taxon>Pseudomonadati</taxon>
        <taxon>Pseudomonadota</taxon>
        <taxon>Betaproteobacteria</taxon>
        <taxon>Burkholderiales</taxon>
        <taxon>Comamonadaceae</taxon>
        <taxon>Polaromonas</taxon>
    </lineage>
</organism>
<proteinExistence type="predicted"/>
<dbReference type="Pfam" id="PF04954">
    <property type="entry name" value="SIP"/>
    <property type="match status" value="1"/>
</dbReference>
<name>A0AAU7LYA4_9BURK</name>
<feature type="domain" description="SIP-like Rossmann fold" evidence="1">
    <location>
        <begin position="32"/>
        <end position="82"/>
    </location>
</feature>
<accession>A0AAU7LYA4</accession>
<gene>
    <name evidence="2" type="ORF">ABLV49_21225</name>
</gene>
<dbReference type="Gene3D" id="3.40.50.80">
    <property type="entry name" value="Nucleotide-binding domain of ferredoxin-NADP reductase (FNR) module"/>
    <property type="match status" value="1"/>
</dbReference>
<evidence type="ECO:0000313" key="2">
    <source>
        <dbReference type="EMBL" id="XBP72604.1"/>
    </source>
</evidence>
<dbReference type="EMBL" id="CP157676">
    <property type="protein sequence ID" value="XBP72604.1"/>
    <property type="molecule type" value="Genomic_DNA"/>
</dbReference>
<evidence type="ECO:0000259" key="1">
    <source>
        <dbReference type="Pfam" id="PF04954"/>
    </source>
</evidence>
<dbReference type="RefSeq" id="WP_349282292.1">
    <property type="nucleotide sequence ID" value="NZ_CP157676.1"/>
</dbReference>
<reference evidence="2" key="1">
    <citation type="submission" date="2024-05" db="EMBL/GenBank/DDBJ databases">
        <authorList>
            <person name="Bunk B."/>
            <person name="Swiderski J."/>
            <person name="Sproer C."/>
            <person name="Thiel V."/>
        </authorList>
    </citation>
    <scope>NUCLEOTIDE SEQUENCE</scope>
    <source>
        <strain evidence="2">DSM 17735</strain>
        <plasmid evidence="2">p1</plasmid>
    </source>
</reference>
<keyword evidence="2" id="KW-0614">Plasmid</keyword>